<dbReference type="Ensembl" id="ENSCVAT00000033348.1">
    <property type="protein sequence ID" value="ENSCVAP00000032905.1"/>
    <property type="gene ID" value="ENSCVAG00000023314.1"/>
</dbReference>
<proteinExistence type="predicted"/>
<organism evidence="2 3">
    <name type="scientific">Cyprinodon variegatus</name>
    <name type="common">Sheepshead minnow</name>
    <dbReference type="NCBI Taxonomy" id="28743"/>
    <lineage>
        <taxon>Eukaryota</taxon>
        <taxon>Metazoa</taxon>
        <taxon>Chordata</taxon>
        <taxon>Craniata</taxon>
        <taxon>Vertebrata</taxon>
        <taxon>Euteleostomi</taxon>
        <taxon>Actinopterygii</taxon>
        <taxon>Neopterygii</taxon>
        <taxon>Teleostei</taxon>
        <taxon>Neoteleostei</taxon>
        <taxon>Acanthomorphata</taxon>
        <taxon>Ovalentaria</taxon>
        <taxon>Atherinomorphae</taxon>
        <taxon>Cyprinodontiformes</taxon>
        <taxon>Cyprinodontidae</taxon>
        <taxon>Cyprinodon</taxon>
    </lineage>
</organism>
<accession>A0A3Q2GS05</accession>
<reference evidence="2" key="1">
    <citation type="submission" date="2025-08" db="UniProtKB">
        <authorList>
            <consortium name="Ensembl"/>
        </authorList>
    </citation>
    <scope>IDENTIFICATION</scope>
</reference>
<name>A0A3Q2GS05_CYPVA</name>
<feature type="region of interest" description="Disordered" evidence="1">
    <location>
        <begin position="82"/>
        <end position="103"/>
    </location>
</feature>
<keyword evidence="3" id="KW-1185">Reference proteome</keyword>
<reference evidence="2" key="2">
    <citation type="submission" date="2025-09" db="UniProtKB">
        <authorList>
            <consortium name="Ensembl"/>
        </authorList>
    </citation>
    <scope>IDENTIFICATION</scope>
</reference>
<dbReference type="AlphaFoldDB" id="A0A3Q2GS05"/>
<evidence type="ECO:0000313" key="3">
    <source>
        <dbReference type="Proteomes" id="UP000265020"/>
    </source>
</evidence>
<dbReference type="Proteomes" id="UP000265020">
    <property type="component" value="Unassembled WGS sequence"/>
</dbReference>
<sequence length="137" mass="15573">MLHLTHIPCTNKNDCVQNDKFNKKKTFPNVTFLFPLLRKANTHKLQHVPVKDVIIGKALSVEKVPEELPQIGVIRLIVKPQRATQGERGGRMRSLPRQRTQVEVHENVTQRLQVVSPRLLCGQKGRRGTSEEEKGAL</sequence>
<evidence type="ECO:0000313" key="2">
    <source>
        <dbReference type="Ensembl" id="ENSCVAP00000032905.1"/>
    </source>
</evidence>
<dbReference type="GeneTree" id="ENSGT00910000147748"/>
<protein>
    <submittedName>
        <fullName evidence="2">Uncharacterized protein</fullName>
    </submittedName>
</protein>
<evidence type="ECO:0000256" key="1">
    <source>
        <dbReference type="SAM" id="MobiDB-lite"/>
    </source>
</evidence>